<comment type="caution">
    <text evidence="8">The sequence shown here is derived from an EMBL/GenBank/DDBJ whole genome shotgun (WGS) entry which is preliminary data.</text>
</comment>
<dbReference type="PANTHER" id="PTHR12936:SF0">
    <property type="entry name" value="ANAPHASE-PROMOTING COMPLEX SUBUNIT 10"/>
    <property type="match status" value="1"/>
</dbReference>
<dbReference type="Gene3D" id="2.60.120.260">
    <property type="entry name" value="Galactose-binding domain-like"/>
    <property type="match status" value="1"/>
</dbReference>
<keyword evidence="3 6" id="KW-0498">Mitosis</keyword>
<dbReference type="SUPFAM" id="SSF49785">
    <property type="entry name" value="Galactose-binding domain-like"/>
    <property type="match status" value="1"/>
</dbReference>
<keyword evidence="5 6" id="KW-0131">Cell cycle</keyword>
<dbReference type="FunFam" id="2.60.120.260:FF:000122">
    <property type="entry name" value="Anaphase-promoting complex subunit 10"/>
    <property type="match status" value="1"/>
</dbReference>
<dbReference type="OrthoDB" id="24948at2759"/>
<comment type="function">
    <text evidence="6">Component of the anaphase promoting complex/cyclosome (APC/C), a cell cycle-regulated E3 ubiquitin-protein ligase complex that controls progression through mitosis and the G1 phase of the cell cycle.</text>
</comment>
<keyword evidence="4 6" id="KW-0833">Ubl conjugation pathway</keyword>
<evidence type="ECO:0000256" key="5">
    <source>
        <dbReference type="ARBA" id="ARBA00023306"/>
    </source>
</evidence>
<dbReference type="PIRSF" id="PIRSF028841">
    <property type="entry name" value="APC10_sub"/>
    <property type="match status" value="1"/>
</dbReference>
<dbReference type="GO" id="GO:0031145">
    <property type="term" value="P:anaphase-promoting complex-dependent catabolic process"/>
    <property type="evidence" value="ECO:0007669"/>
    <property type="project" value="InterPro"/>
</dbReference>
<dbReference type="SMART" id="SM01337">
    <property type="entry name" value="APC10"/>
    <property type="match status" value="1"/>
</dbReference>
<sequence length="180" mass="20091">MKLVASLQPDTSSREIGSMAVWSVTSAKPGNGVELLRDGRDDTYWQSDGAQPHLVNVAFQKKVHLSEVAIYTDFKLDESYTPTKISIRVGNTFSDLREVRLIEMSEPQGWLVVRLPSEEEPETCLKGFMLQVAVLANHQSGRDTHLRQVRVFGPRCDPAKTLGHEVGFTSPQFATYSAVR</sequence>
<feature type="domain" description="DOC" evidence="7">
    <location>
        <begin position="1"/>
        <end position="178"/>
    </location>
</feature>
<dbReference type="InterPro" id="IPR004939">
    <property type="entry name" value="APC_su10/DOC_dom"/>
</dbReference>
<keyword evidence="9" id="KW-1185">Reference proteome</keyword>
<protein>
    <recommendedName>
        <fullName evidence="6">Anaphase-promoting complex subunit 10</fullName>
    </recommendedName>
</protein>
<dbReference type="Proteomes" id="UP001055712">
    <property type="component" value="Unassembled WGS sequence"/>
</dbReference>
<dbReference type="GO" id="GO:0070979">
    <property type="term" value="P:protein K11-linked ubiquitination"/>
    <property type="evidence" value="ECO:0007669"/>
    <property type="project" value="TreeGrafter"/>
</dbReference>
<dbReference type="CDD" id="cd08366">
    <property type="entry name" value="APC10"/>
    <property type="match status" value="1"/>
</dbReference>
<proteinExistence type="inferred from homology"/>
<dbReference type="Pfam" id="PF03256">
    <property type="entry name" value="ANAPC10"/>
    <property type="match status" value="1"/>
</dbReference>
<reference evidence="8" key="1">
    <citation type="journal article" date="2019" name="Plant J.">
        <title>Chlorella vulgaris genome assembly and annotation reveals the molecular basis for metabolic acclimation to high light conditions.</title>
        <authorList>
            <person name="Cecchin M."/>
            <person name="Marcolungo L."/>
            <person name="Rossato M."/>
            <person name="Girolomoni L."/>
            <person name="Cosentino E."/>
            <person name="Cuine S."/>
            <person name="Li-Beisson Y."/>
            <person name="Delledonne M."/>
            <person name="Ballottari M."/>
        </authorList>
    </citation>
    <scope>NUCLEOTIDE SEQUENCE</scope>
    <source>
        <strain evidence="8">211/11P</strain>
    </source>
</reference>
<evidence type="ECO:0000256" key="1">
    <source>
        <dbReference type="ARBA" id="ARBA00006762"/>
    </source>
</evidence>
<evidence type="ECO:0000256" key="6">
    <source>
        <dbReference type="PIRNR" id="PIRNR028841"/>
    </source>
</evidence>
<evidence type="ECO:0000256" key="4">
    <source>
        <dbReference type="ARBA" id="ARBA00022786"/>
    </source>
</evidence>
<dbReference type="InterPro" id="IPR016901">
    <property type="entry name" value="APC10/Doc1"/>
</dbReference>
<dbReference type="InterPro" id="IPR008979">
    <property type="entry name" value="Galactose-bd-like_sf"/>
</dbReference>
<keyword evidence="2 6" id="KW-0132">Cell division</keyword>
<comment type="similarity">
    <text evidence="1 6">Belongs to the APC10 family.</text>
</comment>
<reference evidence="8" key="2">
    <citation type="submission" date="2020-11" db="EMBL/GenBank/DDBJ databases">
        <authorList>
            <person name="Cecchin M."/>
            <person name="Marcolungo L."/>
            <person name="Rossato M."/>
            <person name="Girolomoni L."/>
            <person name="Cosentino E."/>
            <person name="Cuine S."/>
            <person name="Li-Beisson Y."/>
            <person name="Delledonne M."/>
            <person name="Ballottari M."/>
        </authorList>
    </citation>
    <scope>NUCLEOTIDE SEQUENCE</scope>
    <source>
        <strain evidence="8">211/11P</strain>
        <tissue evidence="8">Whole cell</tissue>
    </source>
</reference>
<evidence type="ECO:0000256" key="2">
    <source>
        <dbReference type="ARBA" id="ARBA00022618"/>
    </source>
</evidence>
<evidence type="ECO:0000259" key="7">
    <source>
        <dbReference type="PROSITE" id="PS51284"/>
    </source>
</evidence>
<evidence type="ECO:0000256" key="3">
    <source>
        <dbReference type="ARBA" id="ARBA00022776"/>
    </source>
</evidence>
<dbReference type="PANTHER" id="PTHR12936">
    <property type="entry name" value="ANAPHASE-PROMOTING COMPLEX 10"/>
    <property type="match status" value="1"/>
</dbReference>
<evidence type="ECO:0000313" key="8">
    <source>
        <dbReference type="EMBL" id="KAI3438977.1"/>
    </source>
</evidence>
<dbReference type="EMBL" id="SIDB01000001">
    <property type="protein sequence ID" value="KAI3438977.1"/>
    <property type="molecule type" value="Genomic_DNA"/>
</dbReference>
<dbReference type="GO" id="GO:0005680">
    <property type="term" value="C:anaphase-promoting complex"/>
    <property type="evidence" value="ECO:0007669"/>
    <property type="project" value="InterPro"/>
</dbReference>
<gene>
    <name evidence="8" type="ORF">D9Q98_001391</name>
</gene>
<dbReference type="AlphaFoldDB" id="A0A9D4U013"/>
<organism evidence="8 9">
    <name type="scientific">Chlorella vulgaris</name>
    <name type="common">Green alga</name>
    <dbReference type="NCBI Taxonomy" id="3077"/>
    <lineage>
        <taxon>Eukaryota</taxon>
        <taxon>Viridiplantae</taxon>
        <taxon>Chlorophyta</taxon>
        <taxon>core chlorophytes</taxon>
        <taxon>Trebouxiophyceae</taxon>
        <taxon>Chlorellales</taxon>
        <taxon>Chlorellaceae</taxon>
        <taxon>Chlorella clade</taxon>
        <taxon>Chlorella</taxon>
    </lineage>
</organism>
<dbReference type="PROSITE" id="PS51284">
    <property type="entry name" value="DOC"/>
    <property type="match status" value="1"/>
</dbReference>
<name>A0A9D4U013_CHLVU</name>
<accession>A0A9D4U013</accession>
<evidence type="ECO:0000313" key="9">
    <source>
        <dbReference type="Proteomes" id="UP001055712"/>
    </source>
</evidence>
<dbReference type="GO" id="GO:0051301">
    <property type="term" value="P:cell division"/>
    <property type="evidence" value="ECO:0007669"/>
    <property type="project" value="UniProtKB-KW"/>
</dbReference>